<gene>
    <name evidence="1" type="ORF">FA15DRAFT_666810</name>
</gene>
<evidence type="ECO:0008006" key="3">
    <source>
        <dbReference type="Google" id="ProtNLM"/>
    </source>
</evidence>
<evidence type="ECO:0000313" key="1">
    <source>
        <dbReference type="EMBL" id="TFK27071.1"/>
    </source>
</evidence>
<dbReference type="Proteomes" id="UP000307440">
    <property type="component" value="Unassembled WGS sequence"/>
</dbReference>
<reference evidence="1 2" key="1">
    <citation type="journal article" date="2019" name="Nat. Ecol. Evol.">
        <title>Megaphylogeny resolves global patterns of mushroom evolution.</title>
        <authorList>
            <person name="Varga T."/>
            <person name="Krizsan K."/>
            <person name="Foldi C."/>
            <person name="Dima B."/>
            <person name="Sanchez-Garcia M."/>
            <person name="Sanchez-Ramirez S."/>
            <person name="Szollosi G.J."/>
            <person name="Szarkandi J.G."/>
            <person name="Papp V."/>
            <person name="Albert L."/>
            <person name="Andreopoulos W."/>
            <person name="Angelini C."/>
            <person name="Antonin V."/>
            <person name="Barry K.W."/>
            <person name="Bougher N.L."/>
            <person name="Buchanan P."/>
            <person name="Buyck B."/>
            <person name="Bense V."/>
            <person name="Catcheside P."/>
            <person name="Chovatia M."/>
            <person name="Cooper J."/>
            <person name="Damon W."/>
            <person name="Desjardin D."/>
            <person name="Finy P."/>
            <person name="Geml J."/>
            <person name="Haridas S."/>
            <person name="Hughes K."/>
            <person name="Justo A."/>
            <person name="Karasinski D."/>
            <person name="Kautmanova I."/>
            <person name="Kiss B."/>
            <person name="Kocsube S."/>
            <person name="Kotiranta H."/>
            <person name="LaButti K.M."/>
            <person name="Lechner B.E."/>
            <person name="Liimatainen K."/>
            <person name="Lipzen A."/>
            <person name="Lukacs Z."/>
            <person name="Mihaltcheva S."/>
            <person name="Morgado L.N."/>
            <person name="Niskanen T."/>
            <person name="Noordeloos M.E."/>
            <person name="Ohm R.A."/>
            <person name="Ortiz-Santana B."/>
            <person name="Ovrebo C."/>
            <person name="Racz N."/>
            <person name="Riley R."/>
            <person name="Savchenko A."/>
            <person name="Shiryaev A."/>
            <person name="Soop K."/>
            <person name="Spirin V."/>
            <person name="Szebenyi C."/>
            <person name="Tomsovsky M."/>
            <person name="Tulloss R.E."/>
            <person name="Uehling J."/>
            <person name="Grigoriev I.V."/>
            <person name="Vagvolgyi C."/>
            <person name="Papp T."/>
            <person name="Martin F.M."/>
            <person name="Miettinen O."/>
            <person name="Hibbett D.S."/>
            <person name="Nagy L.G."/>
        </authorList>
    </citation>
    <scope>NUCLEOTIDE SEQUENCE [LARGE SCALE GENOMIC DNA]</scope>
    <source>
        <strain evidence="1 2">CBS 121175</strain>
    </source>
</reference>
<keyword evidence="2" id="KW-1185">Reference proteome</keyword>
<name>A0A5C3LF08_COPMA</name>
<accession>A0A5C3LF08</accession>
<protein>
    <recommendedName>
        <fullName evidence="3">F-box domain-containing protein</fullName>
    </recommendedName>
</protein>
<organism evidence="1 2">
    <name type="scientific">Coprinopsis marcescibilis</name>
    <name type="common">Agaric fungus</name>
    <name type="synonym">Psathyrella marcescibilis</name>
    <dbReference type="NCBI Taxonomy" id="230819"/>
    <lineage>
        <taxon>Eukaryota</taxon>
        <taxon>Fungi</taxon>
        <taxon>Dikarya</taxon>
        <taxon>Basidiomycota</taxon>
        <taxon>Agaricomycotina</taxon>
        <taxon>Agaricomycetes</taxon>
        <taxon>Agaricomycetidae</taxon>
        <taxon>Agaricales</taxon>
        <taxon>Agaricineae</taxon>
        <taxon>Psathyrellaceae</taxon>
        <taxon>Coprinopsis</taxon>
    </lineage>
</organism>
<dbReference type="AlphaFoldDB" id="A0A5C3LF08"/>
<evidence type="ECO:0000313" key="2">
    <source>
        <dbReference type="Proteomes" id="UP000307440"/>
    </source>
</evidence>
<dbReference type="OrthoDB" id="613763at2759"/>
<dbReference type="EMBL" id="ML210168">
    <property type="protein sequence ID" value="TFK27071.1"/>
    <property type="molecule type" value="Genomic_DNA"/>
</dbReference>
<sequence>MAFNRLPIELLDTICDSLDHRRDLVALSTTNSTLYHVAHRLLYKHISAFQNTPSLKVTTLLAHRPDLARHVRSFAIVLDPANEQPTSYFNSLATALHNMPDIESLKLTIDPAMSWVLPHASSVRYPRLRDFTCVFSFDHHVAQFLGKTGALVHLELGHDLNSQTPLPELLPAWLPNLESFAGSSQVAQAIVPGRPVSSISMHSGDLTEGVVQELAKSTAAILFLDATTASLPLPLLEAMASAIPELQELRLATTYNLWDEWFKTPFIKNIKSALISMDNLQTAEVSGMLWRWLTKDGRVLANEPQVPTDNLDDDDSSYFHA</sequence>
<proteinExistence type="predicted"/>
<dbReference type="STRING" id="230819.A0A5C3LF08"/>